<keyword evidence="1" id="KW-0732">Signal</keyword>
<accession>A0AAN9K0A6</accession>
<proteinExistence type="predicted"/>
<dbReference type="EMBL" id="JAYMYQ010000010">
    <property type="protein sequence ID" value="KAK7308108.1"/>
    <property type="molecule type" value="Genomic_DNA"/>
</dbReference>
<protein>
    <submittedName>
        <fullName evidence="2">Uncharacterized protein</fullName>
    </submittedName>
</protein>
<evidence type="ECO:0000313" key="3">
    <source>
        <dbReference type="Proteomes" id="UP001367508"/>
    </source>
</evidence>
<keyword evidence="3" id="KW-1185">Reference proteome</keyword>
<organism evidence="2 3">
    <name type="scientific">Canavalia gladiata</name>
    <name type="common">Sword bean</name>
    <name type="synonym">Dolichos gladiatus</name>
    <dbReference type="NCBI Taxonomy" id="3824"/>
    <lineage>
        <taxon>Eukaryota</taxon>
        <taxon>Viridiplantae</taxon>
        <taxon>Streptophyta</taxon>
        <taxon>Embryophyta</taxon>
        <taxon>Tracheophyta</taxon>
        <taxon>Spermatophyta</taxon>
        <taxon>Magnoliopsida</taxon>
        <taxon>eudicotyledons</taxon>
        <taxon>Gunneridae</taxon>
        <taxon>Pentapetalae</taxon>
        <taxon>rosids</taxon>
        <taxon>fabids</taxon>
        <taxon>Fabales</taxon>
        <taxon>Fabaceae</taxon>
        <taxon>Papilionoideae</taxon>
        <taxon>50 kb inversion clade</taxon>
        <taxon>NPAAA clade</taxon>
        <taxon>indigoferoid/millettioid clade</taxon>
        <taxon>Phaseoleae</taxon>
        <taxon>Canavalia</taxon>
    </lineage>
</organism>
<reference evidence="2 3" key="1">
    <citation type="submission" date="2024-01" db="EMBL/GenBank/DDBJ databases">
        <title>The genomes of 5 underutilized Papilionoideae crops provide insights into root nodulation and disease resistanc.</title>
        <authorList>
            <person name="Jiang F."/>
        </authorList>
    </citation>
    <scope>NUCLEOTIDE SEQUENCE [LARGE SCALE GENOMIC DNA]</scope>
    <source>
        <strain evidence="2">LVBAO_FW01</strain>
        <tissue evidence="2">Leaves</tissue>
    </source>
</reference>
<feature type="chain" id="PRO_5042988413" evidence="1">
    <location>
        <begin position="19"/>
        <end position="81"/>
    </location>
</feature>
<feature type="signal peptide" evidence="1">
    <location>
        <begin position="1"/>
        <end position="18"/>
    </location>
</feature>
<dbReference type="Proteomes" id="UP001367508">
    <property type="component" value="Unassembled WGS sequence"/>
</dbReference>
<dbReference type="AlphaFoldDB" id="A0AAN9K0A6"/>
<name>A0AAN9K0A6_CANGL</name>
<gene>
    <name evidence="2" type="ORF">VNO77_41704</name>
</gene>
<evidence type="ECO:0000256" key="1">
    <source>
        <dbReference type="SAM" id="SignalP"/>
    </source>
</evidence>
<sequence length="81" mass="9186">MLFHCCATLLDVLPFYLANTGLLVPGERVGNKRRKIAAQSIDTVESHQSLSLDVHSYYLSYKGGPFLPLYLWTLREIALEM</sequence>
<comment type="caution">
    <text evidence="2">The sequence shown here is derived from an EMBL/GenBank/DDBJ whole genome shotgun (WGS) entry which is preliminary data.</text>
</comment>
<evidence type="ECO:0000313" key="2">
    <source>
        <dbReference type="EMBL" id="KAK7308108.1"/>
    </source>
</evidence>